<dbReference type="Pfam" id="PF04392">
    <property type="entry name" value="ABC_sub_bind"/>
    <property type="match status" value="1"/>
</dbReference>
<proteinExistence type="predicted"/>
<dbReference type="Gene3D" id="3.40.50.2300">
    <property type="match status" value="2"/>
</dbReference>
<dbReference type="RefSeq" id="WP_056937060.1">
    <property type="nucleotide sequence ID" value="NZ_AZFN01000007.1"/>
</dbReference>
<dbReference type="Proteomes" id="UP000051739">
    <property type="component" value="Unassembled WGS sequence"/>
</dbReference>
<comment type="caution">
    <text evidence="1">The sequence shown here is derived from an EMBL/GenBank/DDBJ whole genome shotgun (WGS) entry which is preliminary data.</text>
</comment>
<dbReference type="SUPFAM" id="SSF53822">
    <property type="entry name" value="Periplasmic binding protein-like I"/>
    <property type="match status" value="1"/>
</dbReference>
<dbReference type="EMBL" id="AZFN01000007">
    <property type="protein sequence ID" value="KRM02744.1"/>
    <property type="molecule type" value="Genomic_DNA"/>
</dbReference>
<evidence type="ECO:0000313" key="1">
    <source>
        <dbReference type="EMBL" id="KRM02744.1"/>
    </source>
</evidence>
<dbReference type="InterPro" id="IPR028082">
    <property type="entry name" value="Peripla_BP_I"/>
</dbReference>
<name>A0A0R1VB28_9LACO</name>
<dbReference type="PANTHER" id="PTHR35271:SF1">
    <property type="entry name" value="ABC TRANSPORTER, SUBSTRATE-BINDING LIPOPROTEIN"/>
    <property type="match status" value="1"/>
</dbReference>
<dbReference type="InterPro" id="IPR047776">
    <property type="entry name" value="ABC_SBP_TrpX-like"/>
</dbReference>
<sequence>MKRLYTIIGILVAVVIIALVGNQLSQRSNSTKPTVGILQLMSHPSLNQIHKGVITGLKEEGYVNGKNIKIDFQNAENDQSNLKSMAEKFKNENAKVTIGITTQAVQALANASSKTPIVMGAVSDPVGSGIVKSLKHTGNNVTGVQHVEPVAQQAKLIRTLLPNVKTIGVIYNAGDDAATGEVKLFQSLMEKQGITVKTYTITSTNDIDQVSANMASEVEAVYVPTDNTVAAGIQTLLKNTDSANVPVFGSVQSMIKSGAVATYSISQYDMGVLTGKMAGQILKGKKPSAMPVQHVKTGHYYINTTAAKKFNITIPQSILKSAKKDGVIYK</sequence>
<dbReference type="PATRIC" id="fig|1423749.3.peg.1664"/>
<evidence type="ECO:0000313" key="2">
    <source>
        <dbReference type="Proteomes" id="UP000051739"/>
    </source>
</evidence>
<dbReference type="AlphaFoldDB" id="A0A0R1VB28"/>
<protein>
    <submittedName>
        <fullName evidence="1">ABC transporter substrate-binding component</fullName>
    </submittedName>
</protein>
<dbReference type="CDD" id="cd06325">
    <property type="entry name" value="PBP1_ABC_unchar_transporter"/>
    <property type="match status" value="1"/>
</dbReference>
<reference evidence="1 2" key="1">
    <citation type="journal article" date="2015" name="Genome Announc.">
        <title>Expanding the biotechnology potential of lactobacilli through comparative genomics of 213 strains and associated genera.</title>
        <authorList>
            <person name="Sun Z."/>
            <person name="Harris H.M."/>
            <person name="McCann A."/>
            <person name="Guo C."/>
            <person name="Argimon S."/>
            <person name="Zhang W."/>
            <person name="Yang X."/>
            <person name="Jeffery I.B."/>
            <person name="Cooney J.C."/>
            <person name="Kagawa T.F."/>
            <person name="Liu W."/>
            <person name="Song Y."/>
            <person name="Salvetti E."/>
            <person name="Wrobel A."/>
            <person name="Rasinkangas P."/>
            <person name="Parkhill J."/>
            <person name="Rea M.C."/>
            <person name="O'Sullivan O."/>
            <person name="Ritari J."/>
            <person name="Douillard F.P."/>
            <person name="Paul Ross R."/>
            <person name="Yang R."/>
            <person name="Briner A.E."/>
            <person name="Felis G.E."/>
            <person name="de Vos W.M."/>
            <person name="Barrangou R."/>
            <person name="Klaenhammer T.R."/>
            <person name="Caufield P.W."/>
            <person name="Cui Y."/>
            <person name="Zhang H."/>
            <person name="O'Toole P.W."/>
        </authorList>
    </citation>
    <scope>NUCLEOTIDE SEQUENCE [LARGE SCALE GENOMIC DNA]</scope>
    <source>
        <strain evidence="1 2">DSM 16045</strain>
    </source>
</reference>
<dbReference type="NCBIfam" id="NF041285">
    <property type="entry name" value="ABC_SBP_TrpX"/>
    <property type="match status" value="1"/>
</dbReference>
<accession>A0A0R1VB28</accession>
<keyword evidence="2" id="KW-1185">Reference proteome</keyword>
<dbReference type="InterPro" id="IPR007487">
    <property type="entry name" value="ABC_transpt-TYRBP-like"/>
</dbReference>
<dbReference type="PANTHER" id="PTHR35271">
    <property type="entry name" value="ABC TRANSPORTER, SUBSTRATE-BINDING LIPOPROTEIN-RELATED"/>
    <property type="match status" value="1"/>
</dbReference>
<organism evidence="1 2">
    <name type="scientific">Limosilactobacillus gastricus DSM 16045</name>
    <dbReference type="NCBI Taxonomy" id="1423749"/>
    <lineage>
        <taxon>Bacteria</taxon>
        <taxon>Bacillati</taxon>
        <taxon>Bacillota</taxon>
        <taxon>Bacilli</taxon>
        <taxon>Lactobacillales</taxon>
        <taxon>Lactobacillaceae</taxon>
        <taxon>Limosilactobacillus</taxon>
    </lineage>
</organism>
<gene>
    <name evidence="1" type="ORF">FC60_GL001606</name>
</gene>